<dbReference type="Proteomes" id="UP000663828">
    <property type="component" value="Unassembled WGS sequence"/>
</dbReference>
<accession>A0A815RUF9</accession>
<dbReference type="FunFam" id="1.10.3520.10:FF:000001">
    <property type="entry name" value="Pleckstrin domain-containing family A member 8"/>
    <property type="match status" value="1"/>
</dbReference>
<dbReference type="AlphaFoldDB" id="A0A815RUF9"/>
<name>A0A815RUF9_ADIRI</name>
<organism evidence="3 4">
    <name type="scientific">Adineta ricciae</name>
    <name type="common">Rotifer</name>
    <dbReference type="NCBI Taxonomy" id="249248"/>
    <lineage>
        <taxon>Eukaryota</taxon>
        <taxon>Metazoa</taxon>
        <taxon>Spiralia</taxon>
        <taxon>Gnathifera</taxon>
        <taxon>Rotifera</taxon>
        <taxon>Eurotatoria</taxon>
        <taxon>Bdelloidea</taxon>
        <taxon>Adinetida</taxon>
        <taxon>Adinetidae</taxon>
        <taxon>Adineta</taxon>
    </lineage>
</organism>
<evidence type="ECO:0000259" key="2">
    <source>
        <dbReference type="Pfam" id="PF08718"/>
    </source>
</evidence>
<dbReference type="GO" id="GO:0005829">
    <property type="term" value="C:cytosol"/>
    <property type="evidence" value="ECO:0007669"/>
    <property type="project" value="TreeGrafter"/>
</dbReference>
<dbReference type="GO" id="GO:0016020">
    <property type="term" value="C:membrane"/>
    <property type="evidence" value="ECO:0007669"/>
    <property type="project" value="TreeGrafter"/>
</dbReference>
<evidence type="ECO:0000313" key="4">
    <source>
        <dbReference type="Proteomes" id="UP000663828"/>
    </source>
</evidence>
<feature type="domain" description="Glycolipid transfer protein" evidence="2">
    <location>
        <begin position="106"/>
        <end position="244"/>
    </location>
</feature>
<reference evidence="3" key="1">
    <citation type="submission" date="2021-02" db="EMBL/GenBank/DDBJ databases">
        <authorList>
            <person name="Nowell W R."/>
        </authorList>
    </citation>
    <scope>NUCLEOTIDE SEQUENCE</scope>
</reference>
<evidence type="ECO:0000256" key="1">
    <source>
        <dbReference type="ARBA" id="ARBA00022448"/>
    </source>
</evidence>
<dbReference type="InterPro" id="IPR036497">
    <property type="entry name" value="GLTP_sf"/>
</dbReference>
<dbReference type="Gene3D" id="1.10.3520.10">
    <property type="entry name" value="Glycolipid transfer protein"/>
    <property type="match status" value="1"/>
</dbReference>
<sequence>MNITRLLLKTDYDLFPSKFDDYVKLKNNIGSTFLLYFNLPNSTIPIINDEVDDELISASESNVEKQSFTETDDQNSNEIVYETFFSQLSHRFSVFNSLSFEELQADLFLDTCEEYFSLVDKFNSPIFTPVKADVNGNIAKLRRKLNQNPSKFQTLFAIVNDEIESQTTQARNSATDALLWLKRAFEFLSSFLHQFSVGDKSLVDAVNKAYEFSLKPHHGMLARSVFSIALRAVPNKDDFIRSLAVHPADAFDPRFVDQTFKEMSKQASDITSVLRKITLFYSKHGL</sequence>
<comment type="caution">
    <text evidence="3">The sequence shown here is derived from an EMBL/GenBank/DDBJ whole genome shotgun (WGS) entry which is preliminary data.</text>
</comment>
<gene>
    <name evidence="3" type="ORF">XAT740_LOCUS38619</name>
</gene>
<dbReference type="EMBL" id="CAJNOR010004192">
    <property type="protein sequence ID" value="CAF1482650.1"/>
    <property type="molecule type" value="Genomic_DNA"/>
</dbReference>
<dbReference type="GO" id="GO:1902387">
    <property type="term" value="F:ceramide 1-phosphate binding"/>
    <property type="evidence" value="ECO:0007669"/>
    <property type="project" value="TreeGrafter"/>
</dbReference>
<dbReference type="PANTHER" id="PTHR10219:SF25">
    <property type="entry name" value="PLECKSTRIN HOMOLOGY DOMAIN-CONTAINING FAMILY A MEMBER 8"/>
    <property type="match status" value="1"/>
</dbReference>
<proteinExistence type="predicted"/>
<dbReference type="SUPFAM" id="SSF110004">
    <property type="entry name" value="Glycolipid transfer protein, GLTP"/>
    <property type="match status" value="1"/>
</dbReference>
<dbReference type="PANTHER" id="PTHR10219">
    <property type="entry name" value="GLYCOLIPID TRANSFER PROTEIN-RELATED"/>
    <property type="match status" value="1"/>
</dbReference>
<dbReference type="Pfam" id="PF08718">
    <property type="entry name" value="GLTP"/>
    <property type="match status" value="1"/>
</dbReference>
<dbReference type="GO" id="GO:1902388">
    <property type="term" value="F:ceramide 1-phosphate transfer activity"/>
    <property type="evidence" value="ECO:0007669"/>
    <property type="project" value="TreeGrafter"/>
</dbReference>
<evidence type="ECO:0000313" key="3">
    <source>
        <dbReference type="EMBL" id="CAF1482650.1"/>
    </source>
</evidence>
<keyword evidence="4" id="KW-1185">Reference proteome</keyword>
<protein>
    <recommendedName>
        <fullName evidence="2">Glycolipid transfer protein domain-containing protein</fullName>
    </recommendedName>
</protein>
<keyword evidence="1" id="KW-0813">Transport</keyword>
<dbReference type="InterPro" id="IPR014830">
    <property type="entry name" value="Glycolipid_transfer_prot_dom"/>
</dbReference>